<protein>
    <submittedName>
        <fullName evidence="1">Uncharacterized protein</fullName>
    </submittedName>
</protein>
<reference evidence="1 2" key="1">
    <citation type="submission" date="2019-07" db="EMBL/GenBank/DDBJ databases">
        <authorList>
            <person name="Jastrzebski P J."/>
            <person name="Paukszto L."/>
            <person name="Jastrzebski P J."/>
        </authorList>
    </citation>
    <scope>NUCLEOTIDE SEQUENCE [LARGE SCALE GENOMIC DNA]</scope>
    <source>
        <strain evidence="1 2">WMS-il1</strain>
    </source>
</reference>
<sequence>MDSCHDHQPTWGQYLRRGERKEHLISRSQTTQTRRVCSLTPEQPVIRYVVRRRD</sequence>
<dbReference type="AlphaFoldDB" id="A0A564YHZ6"/>
<accession>A0A564YHZ6</accession>
<proteinExistence type="predicted"/>
<evidence type="ECO:0000313" key="1">
    <source>
        <dbReference type="EMBL" id="VUZ46826.1"/>
    </source>
</evidence>
<organism evidence="1 2">
    <name type="scientific">Hymenolepis diminuta</name>
    <name type="common">Rat tapeworm</name>
    <dbReference type="NCBI Taxonomy" id="6216"/>
    <lineage>
        <taxon>Eukaryota</taxon>
        <taxon>Metazoa</taxon>
        <taxon>Spiralia</taxon>
        <taxon>Lophotrochozoa</taxon>
        <taxon>Platyhelminthes</taxon>
        <taxon>Cestoda</taxon>
        <taxon>Eucestoda</taxon>
        <taxon>Cyclophyllidea</taxon>
        <taxon>Hymenolepididae</taxon>
        <taxon>Hymenolepis</taxon>
    </lineage>
</organism>
<evidence type="ECO:0000313" key="2">
    <source>
        <dbReference type="Proteomes" id="UP000321570"/>
    </source>
</evidence>
<name>A0A564YHZ6_HYMDI</name>
<gene>
    <name evidence="1" type="ORF">WMSIL1_LOCUS6740</name>
</gene>
<dbReference type="EMBL" id="CABIJS010000222">
    <property type="protein sequence ID" value="VUZ46826.1"/>
    <property type="molecule type" value="Genomic_DNA"/>
</dbReference>
<keyword evidence="2" id="KW-1185">Reference proteome</keyword>
<dbReference type="Proteomes" id="UP000321570">
    <property type="component" value="Unassembled WGS sequence"/>
</dbReference>